<name>A0A7F8R4N9_LEPWE</name>
<dbReference type="CDD" id="cd07936">
    <property type="entry name" value="SCAN"/>
    <property type="match status" value="1"/>
</dbReference>
<evidence type="ECO:0000313" key="6">
    <source>
        <dbReference type="RefSeq" id="XP_030887598.1"/>
    </source>
</evidence>
<dbReference type="InterPro" id="IPR003309">
    <property type="entry name" value="SCAN_dom"/>
</dbReference>
<evidence type="ECO:0000313" key="5">
    <source>
        <dbReference type="Proteomes" id="UP000245341"/>
    </source>
</evidence>
<keyword evidence="5" id="KW-1185">Reference proteome</keyword>
<feature type="compositionally biased region" description="Polar residues" evidence="3">
    <location>
        <begin position="147"/>
        <end position="158"/>
    </location>
</feature>
<feature type="domain" description="SCAN box" evidence="4">
    <location>
        <begin position="38"/>
        <end position="119"/>
    </location>
</feature>
<dbReference type="PANTHER" id="PTHR45935:SF28">
    <property type="entry name" value="SCAN DOMAIN-CONTAINING PROTEIN 3"/>
    <property type="match status" value="1"/>
</dbReference>
<organism evidence="5 6">
    <name type="scientific">Leptonychotes weddellii</name>
    <name type="common">Weddell seal</name>
    <name type="synonym">Otaria weddellii</name>
    <dbReference type="NCBI Taxonomy" id="9713"/>
    <lineage>
        <taxon>Eukaryota</taxon>
        <taxon>Metazoa</taxon>
        <taxon>Chordata</taxon>
        <taxon>Craniata</taxon>
        <taxon>Vertebrata</taxon>
        <taxon>Euteleostomi</taxon>
        <taxon>Mammalia</taxon>
        <taxon>Eutheria</taxon>
        <taxon>Laurasiatheria</taxon>
        <taxon>Carnivora</taxon>
        <taxon>Caniformia</taxon>
        <taxon>Pinnipedia</taxon>
        <taxon>Phocidae</taxon>
        <taxon>Monachinae</taxon>
        <taxon>Lobodontini</taxon>
        <taxon>Leptonychotes</taxon>
    </lineage>
</organism>
<dbReference type="SUPFAM" id="SSF47353">
    <property type="entry name" value="Retrovirus capsid dimerization domain-like"/>
    <property type="match status" value="1"/>
</dbReference>
<evidence type="ECO:0000256" key="2">
    <source>
        <dbReference type="PROSITE-ProRule" id="PRU00187"/>
    </source>
</evidence>
<dbReference type="GO" id="GO:0005634">
    <property type="term" value="C:nucleus"/>
    <property type="evidence" value="ECO:0007669"/>
    <property type="project" value="UniProtKB-SubCell"/>
</dbReference>
<dbReference type="InterPro" id="IPR038269">
    <property type="entry name" value="SCAN_sf"/>
</dbReference>
<dbReference type="FunFam" id="1.10.4020.10:FF:000001">
    <property type="entry name" value="zinc finger protein 263 isoform X1"/>
    <property type="match status" value="1"/>
</dbReference>
<dbReference type="PANTHER" id="PTHR45935">
    <property type="entry name" value="PROTEIN ZBED8-RELATED"/>
    <property type="match status" value="1"/>
</dbReference>
<dbReference type="PROSITE" id="PS50804">
    <property type="entry name" value="SCAN_BOX"/>
    <property type="match status" value="1"/>
</dbReference>
<evidence type="ECO:0000259" key="4">
    <source>
        <dbReference type="PROSITE" id="PS50804"/>
    </source>
</evidence>
<evidence type="ECO:0000256" key="1">
    <source>
        <dbReference type="ARBA" id="ARBA00023242"/>
    </source>
</evidence>
<reference evidence="6" key="1">
    <citation type="submission" date="2025-08" db="UniProtKB">
        <authorList>
            <consortium name="RefSeq"/>
        </authorList>
    </citation>
    <scope>IDENTIFICATION</scope>
    <source>
        <tissue evidence="6">Liver</tissue>
    </source>
</reference>
<keyword evidence="1 2" id="KW-0539">Nucleus</keyword>
<feature type="compositionally biased region" description="Basic and acidic residues" evidence="3">
    <location>
        <begin position="10"/>
        <end position="21"/>
    </location>
</feature>
<dbReference type="GeneID" id="115942104"/>
<evidence type="ECO:0000256" key="3">
    <source>
        <dbReference type="SAM" id="MobiDB-lite"/>
    </source>
</evidence>
<dbReference type="Proteomes" id="UP000245341">
    <property type="component" value="Unplaced"/>
</dbReference>
<dbReference type="RefSeq" id="XP_030887598.1">
    <property type="nucleotide sequence ID" value="XM_031031738.1"/>
</dbReference>
<dbReference type="InterPro" id="IPR050916">
    <property type="entry name" value="SCAN-C2H2_zinc_finger"/>
</dbReference>
<dbReference type="AlphaFoldDB" id="A0A7F8R4N9"/>
<accession>A0A7F8R4N9</accession>
<proteinExistence type="predicted"/>
<dbReference type="Pfam" id="PF02023">
    <property type="entry name" value="SCAN"/>
    <property type="match status" value="1"/>
</dbReference>
<dbReference type="OrthoDB" id="6077919at2759"/>
<dbReference type="KEGG" id="lww:115942104"/>
<comment type="subcellular location">
    <subcellularLocation>
        <location evidence="2">Nucleus</location>
    </subcellularLocation>
</comment>
<dbReference type="Gene3D" id="1.10.4020.10">
    <property type="entry name" value="DNA breaking-rejoining enzymes"/>
    <property type="match status" value="1"/>
</dbReference>
<feature type="region of interest" description="Disordered" evidence="3">
    <location>
        <begin position="147"/>
        <end position="166"/>
    </location>
</feature>
<feature type="region of interest" description="Disordered" evidence="3">
    <location>
        <begin position="1"/>
        <end position="27"/>
    </location>
</feature>
<dbReference type="SMART" id="SM00431">
    <property type="entry name" value="SCAN"/>
    <property type="match status" value="1"/>
</dbReference>
<sequence length="166" mass="19428">MGQQQGPEMVKVELEEDHPRDQALSLPEDQPPAWEIFRQQFKHFCYQRSLGPRLAPSRLRELCRQWLRPETHSKEQIVELLVLEQFLTILPEDLQARVRERHPESREQAVTMLEDLERKRNVQVGRHWSDMVAESLEQNILSCGTQRTMGKPSIQQGTELLAKPAQ</sequence>
<gene>
    <name evidence="6" type="primary">LOC115942104</name>
</gene>
<protein>
    <submittedName>
        <fullName evidence="6">Zinc finger protein 24-like</fullName>
    </submittedName>
</protein>